<dbReference type="GO" id="GO:0003677">
    <property type="term" value="F:DNA binding"/>
    <property type="evidence" value="ECO:0007669"/>
    <property type="project" value="UniProtKB-KW"/>
</dbReference>
<dbReference type="SMART" id="SM00421">
    <property type="entry name" value="HTH_LUXR"/>
    <property type="match status" value="1"/>
</dbReference>
<dbReference type="CDD" id="cd17535">
    <property type="entry name" value="REC_NarL-like"/>
    <property type="match status" value="1"/>
</dbReference>
<evidence type="ECO:0000256" key="3">
    <source>
        <dbReference type="ARBA" id="ARBA00023125"/>
    </source>
</evidence>
<keyword evidence="2" id="KW-0805">Transcription regulation</keyword>
<dbReference type="InterPro" id="IPR000792">
    <property type="entry name" value="Tscrpt_reg_LuxR_C"/>
</dbReference>
<evidence type="ECO:0000259" key="6">
    <source>
        <dbReference type="PROSITE" id="PS50043"/>
    </source>
</evidence>
<comment type="caution">
    <text evidence="8">The sequence shown here is derived from an EMBL/GenBank/DDBJ whole genome shotgun (WGS) entry which is preliminary data.</text>
</comment>
<feature type="modified residue" description="4-aspartylphosphate" evidence="5">
    <location>
        <position position="58"/>
    </location>
</feature>
<dbReference type="SUPFAM" id="SSF46894">
    <property type="entry name" value="C-terminal effector domain of the bipartite response regulators"/>
    <property type="match status" value="1"/>
</dbReference>
<dbReference type="Pfam" id="PF00196">
    <property type="entry name" value="GerE"/>
    <property type="match status" value="1"/>
</dbReference>
<gene>
    <name evidence="8" type="ORF">BLA60_07255</name>
</gene>
<protein>
    <submittedName>
        <fullName evidence="8">DNA-binding response regulator</fullName>
    </submittedName>
</protein>
<evidence type="ECO:0000313" key="8">
    <source>
        <dbReference type="EMBL" id="OLF13030.1"/>
    </source>
</evidence>
<dbReference type="InterPro" id="IPR011006">
    <property type="entry name" value="CheY-like_superfamily"/>
</dbReference>
<keyword evidence="1 5" id="KW-0597">Phosphoprotein</keyword>
<dbReference type="PANTHER" id="PTHR43214">
    <property type="entry name" value="TWO-COMPONENT RESPONSE REGULATOR"/>
    <property type="match status" value="1"/>
</dbReference>
<reference evidence="8 9" key="1">
    <citation type="submission" date="2016-12" db="EMBL/GenBank/DDBJ databases">
        <title>The draft genome sequence of Actinophytocola xinjiangensis.</title>
        <authorList>
            <person name="Wang W."/>
            <person name="Yuan L."/>
        </authorList>
    </citation>
    <scope>NUCLEOTIDE SEQUENCE [LARGE SCALE GENOMIC DNA]</scope>
    <source>
        <strain evidence="8 9">CGMCC 4.4663</strain>
    </source>
</reference>
<organism evidence="8 9">
    <name type="scientific">Actinophytocola xinjiangensis</name>
    <dbReference type="NCBI Taxonomy" id="485602"/>
    <lineage>
        <taxon>Bacteria</taxon>
        <taxon>Bacillati</taxon>
        <taxon>Actinomycetota</taxon>
        <taxon>Actinomycetes</taxon>
        <taxon>Pseudonocardiales</taxon>
        <taxon>Pseudonocardiaceae</taxon>
    </lineage>
</organism>
<dbReference type="Pfam" id="PF00072">
    <property type="entry name" value="Response_reg"/>
    <property type="match status" value="1"/>
</dbReference>
<dbReference type="PRINTS" id="PR00038">
    <property type="entry name" value="HTHLUXR"/>
</dbReference>
<evidence type="ECO:0000256" key="5">
    <source>
        <dbReference type="PROSITE-ProRule" id="PRU00169"/>
    </source>
</evidence>
<dbReference type="SUPFAM" id="SSF52172">
    <property type="entry name" value="CheY-like"/>
    <property type="match status" value="1"/>
</dbReference>
<evidence type="ECO:0000259" key="7">
    <source>
        <dbReference type="PROSITE" id="PS50110"/>
    </source>
</evidence>
<dbReference type="InterPro" id="IPR001789">
    <property type="entry name" value="Sig_transdc_resp-reg_receiver"/>
</dbReference>
<dbReference type="PANTHER" id="PTHR43214:SF24">
    <property type="entry name" value="TRANSCRIPTIONAL REGULATORY PROTEIN NARL-RELATED"/>
    <property type="match status" value="1"/>
</dbReference>
<dbReference type="InterPro" id="IPR016032">
    <property type="entry name" value="Sig_transdc_resp-reg_C-effctor"/>
</dbReference>
<dbReference type="CDD" id="cd06170">
    <property type="entry name" value="LuxR_C_like"/>
    <property type="match status" value="1"/>
</dbReference>
<sequence length="218" mass="22968">MAGMTIRVLVVDDDALVRAGLTMMLDGADGVAVVGEAADGAEVTEALDTHPTDVVLMDLRMPRVNGIEATRLARARSHPPEVIVLTTFDSDENVLRAMRAGASGFLLKDSPPARIAEAVRLVAAGEPILSPRITRKLMDRAAVEAGAHDRARAALGSLSAREHEVALAVGSGSTNAEIAERLHLSVATVKAHITRILTKLDLGNRTQIAILTHDAGLN</sequence>
<dbReference type="PROSITE" id="PS00622">
    <property type="entry name" value="HTH_LUXR_1"/>
    <property type="match status" value="1"/>
</dbReference>
<dbReference type="GO" id="GO:0006355">
    <property type="term" value="P:regulation of DNA-templated transcription"/>
    <property type="evidence" value="ECO:0007669"/>
    <property type="project" value="InterPro"/>
</dbReference>
<keyword evidence="9" id="KW-1185">Reference proteome</keyword>
<feature type="domain" description="HTH luxR-type" evidence="6">
    <location>
        <begin position="151"/>
        <end position="216"/>
    </location>
</feature>
<dbReference type="InterPro" id="IPR039420">
    <property type="entry name" value="WalR-like"/>
</dbReference>
<dbReference type="EMBL" id="MSIF01000002">
    <property type="protein sequence ID" value="OLF13030.1"/>
    <property type="molecule type" value="Genomic_DNA"/>
</dbReference>
<dbReference type="AlphaFoldDB" id="A0A7Z0WRE6"/>
<evidence type="ECO:0000313" key="9">
    <source>
        <dbReference type="Proteomes" id="UP000185696"/>
    </source>
</evidence>
<dbReference type="SMART" id="SM00448">
    <property type="entry name" value="REC"/>
    <property type="match status" value="1"/>
</dbReference>
<evidence type="ECO:0000256" key="2">
    <source>
        <dbReference type="ARBA" id="ARBA00023015"/>
    </source>
</evidence>
<dbReference type="Proteomes" id="UP000185696">
    <property type="component" value="Unassembled WGS sequence"/>
</dbReference>
<accession>A0A7Z0WRE6</accession>
<evidence type="ECO:0000256" key="4">
    <source>
        <dbReference type="ARBA" id="ARBA00023163"/>
    </source>
</evidence>
<dbReference type="GO" id="GO:0000160">
    <property type="term" value="P:phosphorelay signal transduction system"/>
    <property type="evidence" value="ECO:0007669"/>
    <property type="project" value="InterPro"/>
</dbReference>
<dbReference type="InterPro" id="IPR058245">
    <property type="entry name" value="NreC/VraR/RcsB-like_REC"/>
</dbReference>
<keyword evidence="4" id="KW-0804">Transcription</keyword>
<dbReference type="PROSITE" id="PS50043">
    <property type="entry name" value="HTH_LUXR_2"/>
    <property type="match status" value="1"/>
</dbReference>
<proteinExistence type="predicted"/>
<name>A0A7Z0WRE6_9PSEU</name>
<dbReference type="PROSITE" id="PS50110">
    <property type="entry name" value="RESPONSE_REGULATORY"/>
    <property type="match status" value="1"/>
</dbReference>
<evidence type="ECO:0000256" key="1">
    <source>
        <dbReference type="ARBA" id="ARBA00022553"/>
    </source>
</evidence>
<dbReference type="Gene3D" id="3.40.50.2300">
    <property type="match status" value="1"/>
</dbReference>
<keyword evidence="3 8" id="KW-0238">DNA-binding</keyword>
<dbReference type="OrthoDB" id="9808843at2"/>
<feature type="domain" description="Response regulatory" evidence="7">
    <location>
        <begin position="7"/>
        <end position="123"/>
    </location>
</feature>